<dbReference type="PANTHER" id="PTHR35601:SF1">
    <property type="entry name" value="TOXIN RELE"/>
    <property type="match status" value="1"/>
</dbReference>
<gene>
    <name evidence="3" type="ORF">HJG40_06705</name>
</gene>
<dbReference type="Pfam" id="PF05016">
    <property type="entry name" value="ParE_toxin"/>
    <property type="match status" value="1"/>
</dbReference>
<keyword evidence="2" id="KW-1277">Toxin-antitoxin system</keyword>
<sequence>MVWRIEFDDKARKELAALDKSVALRIIAFLRERVAALENPRSIGEALKGSKLGIFWKYRVGDYRIIASIEDGTMTILVVRIGNRKEIYRKA</sequence>
<comment type="caution">
    <text evidence="3">The sequence shown here is derived from an EMBL/GenBank/DDBJ whole genome shotgun (WGS) entry which is preliminary data.</text>
</comment>
<dbReference type="InterPro" id="IPR035093">
    <property type="entry name" value="RelE/ParE_toxin_dom_sf"/>
</dbReference>
<dbReference type="RefSeq" id="WP_215863461.1">
    <property type="nucleotide sequence ID" value="NZ_JABELD010000048.1"/>
</dbReference>
<accession>A0ABS5ZPH8</accession>
<organism evidence="3 4">
    <name type="scientific">Acidithiobacillus concretivorus</name>
    <dbReference type="NCBI Taxonomy" id="3063952"/>
    <lineage>
        <taxon>Bacteria</taxon>
        <taxon>Pseudomonadati</taxon>
        <taxon>Pseudomonadota</taxon>
        <taxon>Acidithiobacillia</taxon>
        <taxon>Acidithiobacillales</taxon>
        <taxon>Acidithiobacillaceae</taxon>
        <taxon>Acidithiobacillus</taxon>
    </lineage>
</organism>
<evidence type="ECO:0000313" key="3">
    <source>
        <dbReference type="EMBL" id="MBU2738484.1"/>
    </source>
</evidence>
<dbReference type="SUPFAM" id="SSF143011">
    <property type="entry name" value="RelE-like"/>
    <property type="match status" value="1"/>
</dbReference>
<dbReference type="Proteomes" id="UP001197028">
    <property type="component" value="Unassembled WGS sequence"/>
</dbReference>
<evidence type="ECO:0000256" key="2">
    <source>
        <dbReference type="ARBA" id="ARBA00022649"/>
    </source>
</evidence>
<keyword evidence="4" id="KW-1185">Reference proteome</keyword>
<evidence type="ECO:0000256" key="1">
    <source>
        <dbReference type="ARBA" id="ARBA00006226"/>
    </source>
</evidence>
<dbReference type="InterPro" id="IPR007712">
    <property type="entry name" value="RelE/ParE_toxin"/>
</dbReference>
<reference evidence="3 4" key="1">
    <citation type="journal article" date="2021" name="ISME J.">
        <title>Genomic evolution of the class Acidithiobacillia: deep-branching Proteobacteria living in extreme acidic conditions.</title>
        <authorList>
            <person name="Moya-Beltran A."/>
            <person name="Beard S."/>
            <person name="Rojas-Villalobos C."/>
            <person name="Issotta F."/>
            <person name="Gallardo Y."/>
            <person name="Ulloa R."/>
            <person name="Giaveno A."/>
            <person name="Degli Esposti M."/>
            <person name="Johnson D.B."/>
            <person name="Quatrini R."/>
        </authorList>
    </citation>
    <scope>NUCLEOTIDE SEQUENCE [LARGE SCALE GENOMIC DNA]</scope>
    <source>
        <strain evidence="3 4">ATCC 19703</strain>
    </source>
</reference>
<name>A0ABS5ZPH8_9PROT</name>
<protein>
    <submittedName>
        <fullName evidence="3">Type II toxin-antitoxin system RelE/ParE family toxin</fullName>
    </submittedName>
</protein>
<dbReference type="Gene3D" id="3.30.2310.20">
    <property type="entry name" value="RelE-like"/>
    <property type="match status" value="1"/>
</dbReference>
<dbReference type="EMBL" id="JABELD010000048">
    <property type="protein sequence ID" value="MBU2738484.1"/>
    <property type="molecule type" value="Genomic_DNA"/>
</dbReference>
<dbReference type="PANTHER" id="PTHR35601">
    <property type="entry name" value="TOXIN RELE"/>
    <property type="match status" value="1"/>
</dbReference>
<evidence type="ECO:0000313" key="4">
    <source>
        <dbReference type="Proteomes" id="UP001197028"/>
    </source>
</evidence>
<comment type="similarity">
    <text evidence="1">Belongs to the RelE toxin family.</text>
</comment>
<proteinExistence type="inferred from homology"/>